<evidence type="ECO:0000313" key="1">
    <source>
        <dbReference type="EMBL" id="KAJ0187306.1"/>
    </source>
</evidence>
<organism evidence="1 2">
    <name type="scientific">Lactuca sativa</name>
    <name type="common">Garden lettuce</name>
    <dbReference type="NCBI Taxonomy" id="4236"/>
    <lineage>
        <taxon>Eukaryota</taxon>
        <taxon>Viridiplantae</taxon>
        <taxon>Streptophyta</taxon>
        <taxon>Embryophyta</taxon>
        <taxon>Tracheophyta</taxon>
        <taxon>Spermatophyta</taxon>
        <taxon>Magnoliopsida</taxon>
        <taxon>eudicotyledons</taxon>
        <taxon>Gunneridae</taxon>
        <taxon>Pentapetalae</taxon>
        <taxon>asterids</taxon>
        <taxon>campanulids</taxon>
        <taxon>Asterales</taxon>
        <taxon>Asteraceae</taxon>
        <taxon>Cichorioideae</taxon>
        <taxon>Cichorieae</taxon>
        <taxon>Lactucinae</taxon>
        <taxon>Lactuca</taxon>
    </lineage>
</organism>
<dbReference type="EMBL" id="NBSK02000009">
    <property type="protein sequence ID" value="KAJ0187306.1"/>
    <property type="molecule type" value="Genomic_DNA"/>
</dbReference>
<name>A0A9R1UHJ0_LACSA</name>
<proteinExistence type="predicted"/>
<dbReference type="PANTHER" id="PTHR31111:SF136">
    <property type="entry name" value="F-BOX ASSOCIATED DOMAIN-CONTAINING PROTEIN"/>
    <property type="match status" value="1"/>
</dbReference>
<keyword evidence="2" id="KW-1185">Reference proteome</keyword>
<dbReference type="Proteomes" id="UP000235145">
    <property type="component" value="Unassembled WGS sequence"/>
</dbReference>
<protein>
    <recommendedName>
        <fullName evidence="3">F-box associated domain-containing protein</fullName>
    </recommendedName>
</protein>
<comment type="caution">
    <text evidence="1">The sequence shown here is derived from an EMBL/GenBank/DDBJ whole genome shotgun (WGS) entry which is preliminary data.</text>
</comment>
<sequence length="247" mass="29298">MTLDLDLAPIFPDSEIHTLGLVDGLLCLWQVGHSIIYICNPITREYIIFPRKHYYRQGYVMFVHCFCYSLRTQEYKVIRISKGMYTEILSQHLSRAYLKRRSTPLVVANGEVSIYAFDFDKETFELFASPPCEVIEERETFFLIETYNSKLTVWVMKEYGIKKSWHKDIIPNFDWLTKNTVHIIAGLKDGTILMASYKDKVFAYCPHRKTIVDMEIFDRYFNGLPYRPSFHRLHNFENERNKMKNEG</sequence>
<accession>A0A9R1UHJ0</accession>
<reference evidence="1 2" key="1">
    <citation type="journal article" date="2017" name="Nat. Commun.">
        <title>Genome assembly with in vitro proximity ligation data and whole-genome triplication in lettuce.</title>
        <authorList>
            <person name="Reyes-Chin-Wo S."/>
            <person name="Wang Z."/>
            <person name="Yang X."/>
            <person name="Kozik A."/>
            <person name="Arikit S."/>
            <person name="Song C."/>
            <person name="Xia L."/>
            <person name="Froenicke L."/>
            <person name="Lavelle D.O."/>
            <person name="Truco M.J."/>
            <person name="Xia R."/>
            <person name="Zhu S."/>
            <person name="Xu C."/>
            <person name="Xu H."/>
            <person name="Xu X."/>
            <person name="Cox K."/>
            <person name="Korf I."/>
            <person name="Meyers B.C."/>
            <person name="Michelmore R.W."/>
        </authorList>
    </citation>
    <scope>NUCLEOTIDE SEQUENCE [LARGE SCALE GENOMIC DNA]</scope>
    <source>
        <strain evidence="2">cv. Salinas</strain>
        <tissue evidence="1">Seedlings</tissue>
    </source>
</reference>
<gene>
    <name evidence="1" type="ORF">LSAT_V11C900497850</name>
</gene>
<evidence type="ECO:0000313" key="2">
    <source>
        <dbReference type="Proteomes" id="UP000235145"/>
    </source>
</evidence>
<dbReference type="PANTHER" id="PTHR31111">
    <property type="entry name" value="BNAA05G37150D PROTEIN-RELATED"/>
    <property type="match status" value="1"/>
</dbReference>
<dbReference type="AlphaFoldDB" id="A0A9R1UHJ0"/>
<evidence type="ECO:0008006" key="3">
    <source>
        <dbReference type="Google" id="ProtNLM"/>
    </source>
</evidence>